<comment type="similarity">
    <text evidence="2 6">Belongs to the class-I pyridoxal-phosphate-dependent aminotransferase family.</text>
</comment>
<feature type="domain" description="Aminotransferase class I/classII large" evidence="7">
    <location>
        <begin position="34"/>
        <end position="382"/>
    </location>
</feature>
<dbReference type="RefSeq" id="WP_056961774.1">
    <property type="nucleotide sequence ID" value="NZ_AYZI01000008.1"/>
</dbReference>
<reference evidence="8 9" key="1">
    <citation type="journal article" date="2015" name="Genome Announc.">
        <title>Expanding the biotechnology potential of lactobacilli through comparative genomics of 213 strains and associated genera.</title>
        <authorList>
            <person name="Sun Z."/>
            <person name="Harris H.M."/>
            <person name="McCann A."/>
            <person name="Guo C."/>
            <person name="Argimon S."/>
            <person name="Zhang W."/>
            <person name="Yang X."/>
            <person name="Jeffery I.B."/>
            <person name="Cooney J.C."/>
            <person name="Kagawa T.F."/>
            <person name="Liu W."/>
            <person name="Song Y."/>
            <person name="Salvetti E."/>
            <person name="Wrobel A."/>
            <person name="Rasinkangas P."/>
            <person name="Parkhill J."/>
            <person name="Rea M.C."/>
            <person name="O'Sullivan O."/>
            <person name="Ritari J."/>
            <person name="Douillard F.P."/>
            <person name="Paul Ross R."/>
            <person name="Yang R."/>
            <person name="Briner A.E."/>
            <person name="Felis G.E."/>
            <person name="de Vos W.M."/>
            <person name="Barrangou R."/>
            <person name="Klaenhammer T.R."/>
            <person name="Caufield P.W."/>
            <person name="Cui Y."/>
            <person name="Zhang H."/>
            <person name="O'Toole P.W."/>
        </authorList>
    </citation>
    <scope>NUCLEOTIDE SEQUENCE [LARGE SCALE GENOMIC DNA]</scope>
    <source>
        <strain evidence="8 9">DSM 22689</strain>
    </source>
</reference>
<dbReference type="PANTHER" id="PTHR46383:SF4">
    <property type="entry name" value="AMINOTRANSFERASE"/>
    <property type="match status" value="1"/>
</dbReference>
<proteinExistence type="inferred from homology"/>
<protein>
    <recommendedName>
        <fullName evidence="6">Aminotransferase</fullName>
        <ecNumber evidence="6">2.6.1.-</ecNumber>
    </recommendedName>
</protein>
<dbReference type="InterPro" id="IPR015424">
    <property type="entry name" value="PyrdxlP-dep_Trfase"/>
</dbReference>
<evidence type="ECO:0000256" key="2">
    <source>
        <dbReference type="ARBA" id="ARBA00007441"/>
    </source>
</evidence>
<evidence type="ECO:0000256" key="6">
    <source>
        <dbReference type="RuleBase" id="RU000481"/>
    </source>
</evidence>
<dbReference type="Gene3D" id="3.40.640.10">
    <property type="entry name" value="Type I PLP-dependent aspartate aminotransferase-like (Major domain)"/>
    <property type="match status" value="1"/>
</dbReference>
<comment type="cofactor">
    <cofactor evidence="1 6">
        <name>pyridoxal 5'-phosphate</name>
        <dbReference type="ChEBI" id="CHEBI:597326"/>
    </cofactor>
</comment>
<evidence type="ECO:0000313" key="9">
    <source>
        <dbReference type="Proteomes" id="UP000051586"/>
    </source>
</evidence>
<sequence length="388" mass="42714">MTPDLMKKIKPSVKAARLSDIYQFSEKIADIPGLINLTLGEPDFPTPRHVKDAAIAAINADQSHYTATRGLLETRTAAAQFLRNKYQLDYDPTTQVVITNGVTEAMYVALETFVNPQDEILMPTPAFPVYDSLLELNEARLVEINTANDQFQLTPARLQTELAAHPKAKAIILNFPANPTGVSYCRKQVQELAAVLAKTDLLVISDEIYSELTYDQTHTSIAEFIPAQTLLFNGLSKSHAMTGWRIGVVAGPADIMTEIAKVHELISTSVMTAAQIAAAAAFRDGEDDAAQMRVEYERRRDYLHMALNDLGFANQLPQGAFYLFAKIPQQFNQNSYEFCLEVARKARVGLIPGSSFGAGGEGYVRISYATSQAKLEEAVARLKSYVNG</sequence>
<dbReference type="InterPro" id="IPR015421">
    <property type="entry name" value="PyrdxlP-dep_Trfase_major"/>
</dbReference>
<dbReference type="GO" id="GO:0030170">
    <property type="term" value="F:pyridoxal phosphate binding"/>
    <property type="evidence" value="ECO:0007669"/>
    <property type="project" value="InterPro"/>
</dbReference>
<dbReference type="Proteomes" id="UP000051586">
    <property type="component" value="Unassembled WGS sequence"/>
</dbReference>
<dbReference type="PANTHER" id="PTHR46383">
    <property type="entry name" value="ASPARTATE AMINOTRANSFERASE"/>
    <property type="match status" value="1"/>
</dbReference>
<accession>A0A0R2CFK7</accession>
<keyword evidence="4 6" id="KW-0808">Transferase</keyword>
<dbReference type="PROSITE" id="PS00105">
    <property type="entry name" value="AA_TRANSFER_CLASS_1"/>
    <property type="match status" value="1"/>
</dbReference>
<dbReference type="InterPro" id="IPR050596">
    <property type="entry name" value="AspAT/PAT-like"/>
</dbReference>
<dbReference type="EMBL" id="AYZI01000008">
    <property type="protein sequence ID" value="KRM90495.1"/>
    <property type="molecule type" value="Genomic_DNA"/>
</dbReference>
<evidence type="ECO:0000256" key="3">
    <source>
        <dbReference type="ARBA" id="ARBA00022576"/>
    </source>
</evidence>
<dbReference type="PATRIC" id="fig|1423745.4.peg.1244"/>
<evidence type="ECO:0000256" key="1">
    <source>
        <dbReference type="ARBA" id="ARBA00001933"/>
    </source>
</evidence>
<evidence type="ECO:0000259" key="7">
    <source>
        <dbReference type="Pfam" id="PF00155"/>
    </source>
</evidence>
<organism evidence="8 9">
    <name type="scientific">Fructilactobacillus florum DSM 22689 = JCM 16035</name>
    <dbReference type="NCBI Taxonomy" id="1423745"/>
    <lineage>
        <taxon>Bacteria</taxon>
        <taxon>Bacillati</taxon>
        <taxon>Bacillota</taxon>
        <taxon>Bacilli</taxon>
        <taxon>Lactobacillales</taxon>
        <taxon>Lactobacillaceae</taxon>
        <taxon>Fructilactobacillus</taxon>
    </lineage>
</organism>
<dbReference type="Gene3D" id="3.90.1150.10">
    <property type="entry name" value="Aspartate Aminotransferase, domain 1"/>
    <property type="match status" value="1"/>
</dbReference>
<evidence type="ECO:0000256" key="4">
    <source>
        <dbReference type="ARBA" id="ARBA00022679"/>
    </source>
</evidence>
<dbReference type="SUPFAM" id="SSF53383">
    <property type="entry name" value="PLP-dependent transferases"/>
    <property type="match status" value="1"/>
</dbReference>
<dbReference type="Pfam" id="PF00155">
    <property type="entry name" value="Aminotran_1_2"/>
    <property type="match status" value="1"/>
</dbReference>
<dbReference type="GO" id="GO:0008483">
    <property type="term" value="F:transaminase activity"/>
    <property type="evidence" value="ECO:0007669"/>
    <property type="project" value="UniProtKB-KW"/>
</dbReference>
<gene>
    <name evidence="8" type="ORF">FC87_GL001179</name>
</gene>
<dbReference type="InterPro" id="IPR004838">
    <property type="entry name" value="NHTrfase_class1_PyrdxlP-BS"/>
</dbReference>
<dbReference type="AlphaFoldDB" id="A0A0R2CFK7"/>
<evidence type="ECO:0000256" key="5">
    <source>
        <dbReference type="ARBA" id="ARBA00022898"/>
    </source>
</evidence>
<keyword evidence="3 6" id="KW-0032">Aminotransferase</keyword>
<dbReference type="EC" id="2.6.1.-" evidence="6"/>
<keyword evidence="5" id="KW-0663">Pyridoxal phosphate</keyword>
<comment type="caution">
    <text evidence="8">The sequence shown here is derived from an EMBL/GenBank/DDBJ whole genome shotgun (WGS) entry which is preliminary data.</text>
</comment>
<dbReference type="CDD" id="cd00609">
    <property type="entry name" value="AAT_like"/>
    <property type="match status" value="1"/>
</dbReference>
<evidence type="ECO:0000313" key="8">
    <source>
        <dbReference type="EMBL" id="KRM90495.1"/>
    </source>
</evidence>
<dbReference type="GO" id="GO:0006520">
    <property type="term" value="P:amino acid metabolic process"/>
    <property type="evidence" value="ECO:0007669"/>
    <property type="project" value="InterPro"/>
</dbReference>
<dbReference type="STRING" id="1423745.GCA_001311215_00810"/>
<name>A0A0R2CFK7_9LACO</name>
<dbReference type="InterPro" id="IPR004839">
    <property type="entry name" value="Aminotransferase_I/II_large"/>
</dbReference>
<dbReference type="InterPro" id="IPR015422">
    <property type="entry name" value="PyrdxlP-dep_Trfase_small"/>
</dbReference>